<sequence length="452" mass="49900">MRRAPVLLATAALAAVTGLSVSPKAQAERVTATRAPDGRDVMVVGNNWAGTADVVDARTFEVVKRLDIVPDRDERMREIVTDPARLGFYLAIQQAVGEGHDQLVDDLFTTRDGTLLAASRPSFGDVVWIDLASGAIVKRQRMDGYRTDHMNVSPDGRRLVVSDSTSRSVHEYVLGGKGNPRTGTRLRTFESGETPHESNYTADGRRIFHASIGRVYTPVDAGELDPVGDVVKSDRWFEIVRTKDFSIARRWDMGLELEEAGYDNMSSAVRPMAISPDERYVYYQVSFFHGFVEFDLKAKDPTGGGDYTTGGKPEPATGRVTRLIPLPNQVPDMPREQYVLDSAHHGLAINDKGTKLCVAGTMDDYAAVVTRRTMRATILDGRGDAEDRKYLKPYWATDGPGNTCWMSMSGNDAVAVIDLRTKREIAWVKVGDHPQRVRPGTIAPEVEAAWRS</sequence>
<dbReference type="InterPro" id="IPR051200">
    <property type="entry name" value="Host-pathogen_enzymatic-act"/>
</dbReference>
<dbReference type="RefSeq" id="WP_129986136.1">
    <property type="nucleotide sequence ID" value="NZ_SDPU01000014.1"/>
</dbReference>
<dbReference type="Gene3D" id="2.130.10.10">
    <property type="entry name" value="YVTN repeat-like/Quinoprotein amine dehydrogenase"/>
    <property type="match status" value="2"/>
</dbReference>
<evidence type="ECO:0000313" key="3">
    <source>
        <dbReference type="Proteomes" id="UP000291189"/>
    </source>
</evidence>
<reference evidence="2 3" key="1">
    <citation type="submission" date="2019-01" db="EMBL/GenBank/DDBJ databases">
        <title>Nocardioides guangzhouensis sp. nov., an actinobacterium isolated from soil.</title>
        <authorList>
            <person name="Fu Y."/>
            <person name="Cai Y."/>
            <person name="Lin Z."/>
            <person name="Chen P."/>
        </authorList>
    </citation>
    <scope>NUCLEOTIDE SEQUENCE [LARGE SCALE GENOMIC DNA]</scope>
    <source>
        <strain evidence="2 3">NBRC 105384</strain>
    </source>
</reference>
<accession>A0A4Q5J7R4</accession>
<dbReference type="PANTHER" id="PTHR47197">
    <property type="entry name" value="PROTEIN NIRF"/>
    <property type="match status" value="1"/>
</dbReference>
<name>A0A4Q5J7R4_9ACTN</name>
<keyword evidence="2" id="KW-0723">Serine/threonine-protein kinase</keyword>
<proteinExistence type="predicted"/>
<gene>
    <name evidence="2" type="ORF">ETU37_05490</name>
</gene>
<evidence type="ECO:0000313" key="2">
    <source>
        <dbReference type="EMBL" id="RYU13695.1"/>
    </source>
</evidence>
<organism evidence="2 3">
    <name type="scientific">Nocardioides iriomotensis</name>
    <dbReference type="NCBI Taxonomy" id="715784"/>
    <lineage>
        <taxon>Bacteria</taxon>
        <taxon>Bacillati</taxon>
        <taxon>Actinomycetota</taxon>
        <taxon>Actinomycetes</taxon>
        <taxon>Propionibacteriales</taxon>
        <taxon>Nocardioidaceae</taxon>
        <taxon>Nocardioides</taxon>
    </lineage>
</organism>
<evidence type="ECO:0000256" key="1">
    <source>
        <dbReference type="SAM" id="SignalP"/>
    </source>
</evidence>
<dbReference type="EMBL" id="SDPU01000014">
    <property type="protein sequence ID" value="RYU13695.1"/>
    <property type="molecule type" value="Genomic_DNA"/>
</dbReference>
<dbReference type="InterPro" id="IPR011045">
    <property type="entry name" value="N2O_reductase_N"/>
</dbReference>
<dbReference type="SUPFAM" id="SSF50974">
    <property type="entry name" value="Nitrous oxide reductase, N-terminal domain"/>
    <property type="match status" value="1"/>
</dbReference>
<dbReference type="InterPro" id="IPR015943">
    <property type="entry name" value="WD40/YVTN_repeat-like_dom_sf"/>
</dbReference>
<keyword evidence="3" id="KW-1185">Reference proteome</keyword>
<dbReference type="Proteomes" id="UP000291189">
    <property type="component" value="Unassembled WGS sequence"/>
</dbReference>
<comment type="caution">
    <text evidence="2">The sequence shown here is derived from an EMBL/GenBank/DDBJ whole genome shotgun (WGS) entry which is preliminary data.</text>
</comment>
<feature type="chain" id="PRO_5021004712" evidence="1">
    <location>
        <begin position="28"/>
        <end position="452"/>
    </location>
</feature>
<feature type="signal peptide" evidence="1">
    <location>
        <begin position="1"/>
        <end position="27"/>
    </location>
</feature>
<dbReference type="OrthoDB" id="62864at2"/>
<protein>
    <submittedName>
        <fullName evidence="2">Serine/threonine protein kinase</fullName>
    </submittedName>
</protein>
<keyword evidence="2" id="KW-0418">Kinase</keyword>
<keyword evidence="1" id="KW-0732">Signal</keyword>
<dbReference type="AlphaFoldDB" id="A0A4Q5J7R4"/>
<keyword evidence="2" id="KW-0808">Transferase</keyword>
<dbReference type="GO" id="GO:0004674">
    <property type="term" value="F:protein serine/threonine kinase activity"/>
    <property type="evidence" value="ECO:0007669"/>
    <property type="project" value="UniProtKB-KW"/>
</dbReference>
<dbReference type="PANTHER" id="PTHR47197:SF3">
    <property type="entry name" value="DIHYDRO-HEME D1 DEHYDROGENASE"/>
    <property type="match status" value="1"/>
</dbReference>